<feature type="compositionally biased region" description="Basic and acidic residues" evidence="1">
    <location>
        <begin position="1"/>
        <end position="12"/>
    </location>
</feature>
<dbReference type="RefSeq" id="WP_130557944.1">
    <property type="nucleotide sequence ID" value="NZ_AP028947.1"/>
</dbReference>
<gene>
    <name evidence="3" type="ORF">RGQ30_24290</name>
</gene>
<evidence type="ECO:0000256" key="1">
    <source>
        <dbReference type="SAM" id="MobiDB-lite"/>
    </source>
</evidence>
<evidence type="ECO:0000313" key="4">
    <source>
        <dbReference type="Proteomes" id="UP001329151"/>
    </source>
</evidence>
<dbReference type="InterPro" id="IPR027417">
    <property type="entry name" value="P-loop_NTPase"/>
</dbReference>
<evidence type="ECO:0000313" key="3">
    <source>
        <dbReference type="EMBL" id="BET26928.1"/>
    </source>
</evidence>
<dbReference type="Gene3D" id="3.40.50.300">
    <property type="entry name" value="P-loop containing nucleotide triphosphate hydrolases"/>
    <property type="match status" value="1"/>
</dbReference>
<dbReference type="AlphaFoldDB" id="A0AA86J0P3"/>
<feature type="region of interest" description="Disordered" evidence="1">
    <location>
        <begin position="1"/>
        <end position="24"/>
    </location>
</feature>
<dbReference type="InterPro" id="IPR022300">
    <property type="entry name" value="PPK2-rel_1"/>
</dbReference>
<dbReference type="InterPro" id="IPR022488">
    <property type="entry name" value="PPK2-related"/>
</dbReference>
<accession>A0AA86J0P3</accession>
<dbReference type="KEGG" id="lto:RGQ30_24290"/>
<proteinExistence type="predicted"/>
<feature type="domain" description="Polyphosphate kinase-2-related" evidence="2">
    <location>
        <begin position="63"/>
        <end position="284"/>
    </location>
</feature>
<keyword evidence="4" id="KW-1185">Reference proteome</keyword>
<protein>
    <recommendedName>
        <fullName evidence="2">Polyphosphate kinase-2-related domain-containing protein</fullName>
    </recommendedName>
</protein>
<dbReference type="Proteomes" id="UP001329151">
    <property type="component" value="Chromosome"/>
</dbReference>
<sequence>MTKTDNKPETKVTKRKETKRSEKVLPEALVPESQWEILGQACMVNGKAVRLRQWPTRYGDMPSNEDMHERVDQLSKRLNQLLTCLYAQGQHKLLVILQGMDTAGKDGAARAIMGSVHPMALRMVSFKEPSEQENSHDFLWRVHPHVPGAGQSVIFNRSHYDGIIMPIIQDNVSAVWIEERIRQANDFERLLVESGTTVLKIFLNISREEQHQRMVDRWEAPDKRWKLTEKDLHCGENYSMYANAYEQVLEKTCTKQAPWWIIPADHKGFRNMLVAEILVGTLERMGLAWPEPDPAVAKSEFWKKPSTTTGT</sequence>
<dbReference type="NCBIfam" id="TIGR03709">
    <property type="entry name" value="PPK2_rel_1"/>
    <property type="match status" value="1"/>
</dbReference>
<dbReference type="GO" id="GO:0006797">
    <property type="term" value="P:polyphosphate metabolic process"/>
    <property type="evidence" value="ECO:0007669"/>
    <property type="project" value="InterPro"/>
</dbReference>
<dbReference type="EMBL" id="AP028947">
    <property type="protein sequence ID" value="BET26928.1"/>
    <property type="molecule type" value="Genomic_DNA"/>
</dbReference>
<dbReference type="PANTHER" id="PTHR34383">
    <property type="entry name" value="POLYPHOSPHATE:AMP PHOSPHOTRANSFERASE-RELATED"/>
    <property type="match status" value="1"/>
</dbReference>
<evidence type="ECO:0000259" key="2">
    <source>
        <dbReference type="Pfam" id="PF03976"/>
    </source>
</evidence>
<dbReference type="GO" id="GO:0016776">
    <property type="term" value="F:phosphotransferase activity, phosphate group as acceptor"/>
    <property type="evidence" value="ECO:0007669"/>
    <property type="project" value="InterPro"/>
</dbReference>
<name>A0AA86J0P3_9BURK</name>
<dbReference type="PANTHER" id="PTHR34383:SF3">
    <property type="entry name" value="POLYPHOSPHATE:AMP PHOSPHOTRANSFERASE"/>
    <property type="match status" value="1"/>
</dbReference>
<dbReference type="Pfam" id="PF03976">
    <property type="entry name" value="PPK2"/>
    <property type="match status" value="1"/>
</dbReference>
<dbReference type="SUPFAM" id="SSF52540">
    <property type="entry name" value="P-loop containing nucleoside triphosphate hydrolases"/>
    <property type="match status" value="1"/>
</dbReference>
<organism evidence="3 4">
    <name type="scientific">Limnobacter thiooxidans</name>
    <dbReference type="NCBI Taxonomy" id="131080"/>
    <lineage>
        <taxon>Bacteria</taxon>
        <taxon>Pseudomonadati</taxon>
        <taxon>Pseudomonadota</taxon>
        <taxon>Betaproteobacteria</taxon>
        <taxon>Burkholderiales</taxon>
        <taxon>Burkholderiaceae</taxon>
        <taxon>Limnobacter</taxon>
    </lineage>
</organism>
<reference evidence="3 4" key="1">
    <citation type="submission" date="2023-10" db="EMBL/GenBank/DDBJ databases">
        <title>Complete Genome Sequence of Limnobacter thiooxidans CS-K2T, Isolated from freshwater lake sediments in Bavaria, Germany.</title>
        <authorList>
            <person name="Naruki M."/>
            <person name="Watanabe A."/>
            <person name="Warashina T."/>
            <person name="Morita T."/>
            <person name="Arakawa K."/>
        </authorList>
    </citation>
    <scope>NUCLEOTIDE SEQUENCE [LARGE SCALE GENOMIC DNA]</scope>
    <source>
        <strain evidence="3 4">CS-K2</strain>
    </source>
</reference>